<dbReference type="AlphaFoldDB" id="A0A6J7USG0"/>
<keyword evidence="2" id="KW-0479">Metal-binding</keyword>
<gene>
    <name evidence="8" type="ORF">UFOPK4347_01695</name>
</gene>
<dbReference type="GO" id="GO:0005829">
    <property type="term" value="C:cytosol"/>
    <property type="evidence" value="ECO:0007669"/>
    <property type="project" value="TreeGrafter"/>
</dbReference>
<sequence>MGNLRTAVVAHHLAVEVGGGTFVVRMEDLDRVTSSPQWASEQLADLAAVGVGSDLEVVFQSNRFPLYKEVIERLAAKGLTYECFCTRKEIRDAVSAPHGEVHKYPGTCRELSEAQRTKWRAEGRVPAIRLRASATAHQLGADDVVLQRNDGVPAYNLAVVVDDAAQGITQVVRGADLLSVTPSQVHLQELLGLPAVEHVHVPLVVDENGERLAKRHGGHAWVNLRYCAELGFSGQEVRVALLNSWQQGSNSWGVASHVATWLKSFL</sequence>
<dbReference type="PRINTS" id="PR00987">
    <property type="entry name" value="TRNASYNTHGLU"/>
</dbReference>
<dbReference type="EMBL" id="CAFBQU010000084">
    <property type="protein sequence ID" value="CAB5068142.1"/>
    <property type="molecule type" value="Genomic_DNA"/>
</dbReference>
<dbReference type="Pfam" id="PF00749">
    <property type="entry name" value="tRNA-synt_1c"/>
    <property type="match status" value="1"/>
</dbReference>
<keyword evidence="3" id="KW-0547">Nucleotide-binding</keyword>
<evidence type="ECO:0000256" key="4">
    <source>
        <dbReference type="ARBA" id="ARBA00022833"/>
    </source>
</evidence>
<dbReference type="SUPFAM" id="SSF52374">
    <property type="entry name" value="Nucleotidylyl transferase"/>
    <property type="match status" value="1"/>
</dbReference>
<keyword evidence="1" id="KW-0436">Ligase</keyword>
<evidence type="ECO:0000313" key="8">
    <source>
        <dbReference type="EMBL" id="CAB5068142.1"/>
    </source>
</evidence>
<proteinExistence type="predicted"/>
<dbReference type="InterPro" id="IPR000924">
    <property type="entry name" value="Glu/Gln-tRNA-synth"/>
</dbReference>
<evidence type="ECO:0000256" key="1">
    <source>
        <dbReference type="ARBA" id="ARBA00022598"/>
    </source>
</evidence>
<dbReference type="InterPro" id="IPR020058">
    <property type="entry name" value="Glu/Gln-tRNA-synth_Ib_cat-dom"/>
</dbReference>
<keyword evidence="4" id="KW-0862">Zinc</keyword>
<evidence type="ECO:0000259" key="7">
    <source>
        <dbReference type="Pfam" id="PF00749"/>
    </source>
</evidence>
<protein>
    <submittedName>
        <fullName evidence="8">Unannotated protein</fullName>
    </submittedName>
</protein>
<dbReference type="GO" id="GO:0004818">
    <property type="term" value="F:glutamate-tRNA ligase activity"/>
    <property type="evidence" value="ECO:0007669"/>
    <property type="project" value="TreeGrafter"/>
</dbReference>
<reference evidence="8" key="1">
    <citation type="submission" date="2020-05" db="EMBL/GenBank/DDBJ databases">
        <authorList>
            <person name="Chiriac C."/>
            <person name="Salcher M."/>
            <person name="Ghai R."/>
            <person name="Kavagutti S V."/>
        </authorList>
    </citation>
    <scope>NUCLEOTIDE SEQUENCE</scope>
</reference>
<dbReference type="PANTHER" id="PTHR43311">
    <property type="entry name" value="GLUTAMATE--TRNA LIGASE"/>
    <property type="match status" value="1"/>
</dbReference>
<feature type="domain" description="Glutamyl/glutaminyl-tRNA synthetase class Ib catalytic" evidence="7">
    <location>
        <begin position="2"/>
        <end position="218"/>
    </location>
</feature>
<dbReference type="GO" id="GO:0005524">
    <property type="term" value="F:ATP binding"/>
    <property type="evidence" value="ECO:0007669"/>
    <property type="project" value="UniProtKB-KW"/>
</dbReference>
<accession>A0A6J7USG0</accession>
<name>A0A6J7USG0_9ZZZZ</name>
<evidence type="ECO:0000256" key="5">
    <source>
        <dbReference type="ARBA" id="ARBA00022840"/>
    </source>
</evidence>
<dbReference type="PANTHER" id="PTHR43311:SF1">
    <property type="entry name" value="GLUTAMYL-Q TRNA(ASP) SYNTHETASE"/>
    <property type="match status" value="1"/>
</dbReference>
<organism evidence="8">
    <name type="scientific">freshwater metagenome</name>
    <dbReference type="NCBI Taxonomy" id="449393"/>
    <lineage>
        <taxon>unclassified sequences</taxon>
        <taxon>metagenomes</taxon>
        <taxon>ecological metagenomes</taxon>
    </lineage>
</organism>
<evidence type="ECO:0000256" key="3">
    <source>
        <dbReference type="ARBA" id="ARBA00022741"/>
    </source>
</evidence>
<evidence type="ECO:0000256" key="6">
    <source>
        <dbReference type="ARBA" id="ARBA00023146"/>
    </source>
</evidence>
<keyword evidence="5" id="KW-0067">ATP-binding</keyword>
<dbReference type="Gene3D" id="3.40.50.620">
    <property type="entry name" value="HUPs"/>
    <property type="match status" value="1"/>
</dbReference>
<keyword evidence="6" id="KW-0030">Aminoacyl-tRNA synthetase</keyword>
<evidence type="ECO:0000256" key="2">
    <source>
        <dbReference type="ARBA" id="ARBA00022723"/>
    </source>
</evidence>
<dbReference type="GO" id="GO:0006424">
    <property type="term" value="P:glutamyl-tRNA aminoacylation"/>
    <property type="evidence" value="ECO:0007669"/>
    <property type="project" value="TreeGrafter"/>
</dbReference>
<dbReference type="InterPro" id="IPR014729">
    <property type="entry name" value="Rossmann-like_a/b/a_fold"/>
</dbReference>
<dbReference type="InterPro" id="IPR049940">
    <property type="entry name" value="GluQ/Sye"/>
</dbReference>